<comment type="caution">
    <text evidence="3">The sequence shown here is derived from an EMBL/GenBank/DDBJ whole genome shotgun (WGS) entry which is preliminary data.</text>
</comment>
<dbReference type="PANTHER" id="PTHR43022:SF1">
    <property type="entry name" value="PROTEIN SMF"/>
    <property type="match status" value="1"/>
</dbReference>
<gene>
    <name evidence="3" type="primary">dprA</name>
    <name evidence="3" type="ORF">E6W99_01220</name>
</gene>
<organism evidence="3 4">
    <name type="scientific">Metabacillus sediminilitoris</name>
    <dbReference type="NCBI Taxonomy" id="2567941"/>
    <lineage>
        <taxon>Bacteria</taxon>
        <taxon>Bacillati</taxon>
        <taxon>Bacillota</taxon>
        <taxon>Bacilli</taxon>
        <taxon>Bacillales</taxon>
        <taxon>Bacillaceae</taxon>
        <taxon>Metabacillus</taxon>
    </lineage>
</organism>
<proteinExistence type="inferred from homology"/>
<dbReference type="Proteomes" id="UP000310334">
    <property type="component" value="Unassembled WGS sequence"/>
</dbReference>
<evidence type="ECO:0000313" key="3">
    <source>
        <dbReference type="EMBL" id="THF83018.1"/>
    </source>
</evidence>
<reference evidence="3 4" key="1">
    <citation type="submission" date="2019-04" db="EMBL/GenBank/DDBJ databases">
        <title>Bacillus sediminilitoris sp. nov., isolated from a tidal flat sediment on the East China Sea.</title>
        <authorList>
            <person name="Wei Y."/>
            <person name="Mao H."/>
            <person name="Fang J."/>
        </authorList>
    </citation>
    <scope>NUCLEOTIDE SEQUENCE [LARGE SCALE GENOMIC DNA]</scope>
    <source>
        <strain evidence="3 4">DSL-17</strain>
    </source>
</reference>
<evidence type="ECO:0000256" key="1">
    <source>
        <dbReference type="ARBA" id="ARBA00006525"/>
    </source>
</evidence>
<dbReference type="PANTHER" id="PTHR43022">
    <property type="entry name" value="PROTEIN SMF"/>
    <property type="match status" value="1"/>
</dbReference>
<dbReference type="AlphaFoldDB" id="A0A4S4C5B1"/>
<feature type="domain" description="Smf/DprA SLOG" evidence="2">
    <location>
        <begin position="84"/>
        <end position="293"/>
    </location>
</feature>
<dbReference type="NCBIfam" id="TIGR00732">
    <property type="entry name" value="dprA"/>
    <property type="match status" value="1"/>
</dbReference>
<dbReference type="Gene3D" id="3.40.50.450">
    <property type="match status" value="1"/>
</dbReference>
<dbReference type="InterPro" id="IPR003488">
    <property type="entry name" value="DprA"/>
</dbReference>
<dbReference type="OrthoDB" id="9785707at2"/>
<dbReference type="Pfam" id="PF02481">
    <property type="entry name" value="DNA_processg_A"/>
    <property type="match status" value="1"/>
</dbReference>
<keyword evidence="4" id="KW-1185">Reference proteome</keyword>
<dbReference type="EMBL" id="SSNT01000001">
    <property type="protein sequence ID" value="THF83018.1"/>
    <property type="molecule type" value="Genomic_DNA"/>
</dbReference>
<comment type="similarity">
    <text evidence="1">Belongs to the DprA/Smf family.</text>
</comment>
<evidence type="ECO:0000259" key="2">
    <source>
        <dbReference type="Pfam" id="PF02481"/>
    </source>
</evidence>
<dbReference type="InterPro" id="IPR057666">
    <property type="entry name" value="DrpA_SLOG"/>
</dbReference>
<accession>A0A4S4C5B1</accession>
<protein>
    <submittedName>
        <fullName evidence="3">DNA-protecting protein DprA</fullName>
    </submittedName>
</protein>
<name>A0A4S4C5B1_9BACI</name>
<sequence length="304" mass="34514">MEENMESITKKFFLLSHCKGMSSQLIYKLYKLDPSLSIFYTLSEKEWEHYFKLKKDKIYEIKKSYEALNFELIFNHYTRENISFISISDKQFPYLLKEISDPPPFLYYLGNINLANRKKLISVVGTRYPTAYGKESLEHLLKPLILDEWVIVSGLAKGIDTFAHETALNNGGKTIAVIAGGLFHLYPKQNISLAQKMIKTHLILSEHPPSTQPLKWHFPMRNRIISGISLGTVIIQAKKRSGSLITAQQALEQNREVFAVPGSIFEEGSLGTNELIKSGAKLVQNASDILEEFPMEPNEVASKA</sequence>
<dbReference type="GO" id="GO:0009294">
    <property type="term" value="P:DNA-mediated transformation"/>
    <property type="evidence" value="ECO:0007669"/>
    <property type="project" value="InterPro"/>
</dbReference>
<evidence type="ECO:0000313" key="4">
    <source>
        <dbReference type="Proteomes" id="UP000310334"/>
    </source>
</evidence>
<dbReference type="SUPFAM" id="SSF102405">
    <property type="entry name" value="MCP/YpsA-like"/>
    <property type="match status" value="1"/>
</dbReference>